<dbReference type="PATRIC" id="fig|1120925.3.peg.622"/>
<name>N9DTR8_9GAMM</name>
<proteinExistence type="predicted"/>
<dbReference type="AlphaFoldDB" id="N9DTR8"/>
<dbReference type="OrthoDB" id="9052589at2"/>
<protein>
    <submittedName>
        <fullName evidence="1">Uncharacterized protein</fullName>
    </submittedName>
</protein>
<dbReference type="eggNOG" id="COG0457">
    <property type="taxonomic scope" value="Bacteria"/>
</dbReference>
<gene>
    <name evidence="1" type="ORF">F941_00570</name>
</gene>
<dbReference type="EMBL" id="APQD01000004">
    <property type="protein sequence ID" value="ENV83873.1"/>
    <property type="molecule type" value="Genomic_DNA"/>
</dbReference>
<dbReference type="RefSeq" id="WP_005007592.1">
    <property type="nucleotide sequence ID" value="NZ_KB849725.1"/>
</dbReference>
<comment type="caution">
    <text evidence="1">The sequence shown here is derived from an EMBL/GenBank/DDBJ whole genome shotgun (WGS) entry which is preliminary data.</text>
</comment>
<evidence type="ECO:0000313" key="2">
    <source>
        <dbReference type="Proteomes" id="UP000018460"/>
    </source>
</evidence>
<dbReference type="Proteomes" id="UP000018460">
    <property type="component" value="Unassembled WGS sequence"/>
</dbReference>
<organism evidence="1 2">
    <name type="scientific">Acinetobacter bouvetii DSM 14964 = CIP 107468</name>
    <dbReference type="NCBI Taxonomy" id="1120925"/>
    <lineage>
        <taxon>Bacteria</taxon>
        <taxon>Pseudomonadati</taxon>
        <taxon>Pseudomonadota</taxon>
        <taxon>Gammaproteobacteria</taxon>
        <taxon>Moraxellales</taxon>
        <taxon>Moraxellaceae</taxon>
        <taxon>Acinetobacter</taxon>
    </lineage>
</organism>
<keyword evidence="2" id="KW-1185">Reference proteome</keyword>
<accession>N9DTR8</accession>
<evidence type="ECO:0000313" key="1">
    <source>
        <dbReference type="EMBL" id="ENV83873.1"/>
    </source>
</evidence>
<reference evidence="1 2" key="1">
    <citation type="submission" date="2013-02" db="EMBL/GenBank/DDBJ databases">
        <title>The Genome Sequence of Acinetobacter bouvetii CIP 107468.</title>
        <authorList>
            <consortium name="The Broad Institute Genome Sequencing Platform"/>
            <consortium name="The Broad Institute Genome Sequencing Center for Infectious Disease"/>
            <person name="Cerqueira G."/>
            <person name="Feldgarden M."/>
            <person name="Courvalin P."/>
            <person name="Perichon B."/>
            <person name="Grillot-Courvalin C."/>
            <person name="Clermont D."/>
            <person name="Rocha E."/>
            <person name="Yoon E.-J."/>
            <person name="Nemec A."/>
            <person name="Walker B."/>
            <person name="Young S.K."/>
            <person name="Zeng Q."/>
            <person name="Gargeya S."/>
            <person name="Fitzgerald M."/>
            <person name="Haas B."/>
            <person name="Abouelleil A."/>
            <person name="Alvarado L."/>
            <person name="Arachchi H.M."/>
            <person name="Berlin A.M."/>
            <person name="Chapman S.B."/>
            <person name="Dewar J."/>
            <person name="Goldberg J."/>
            <person name="Griggs A."/>
            <person name="Gujja S."/>
            <person name="Hansen M."/>
            <person name="Howarth C."/>
            <person name="Imamovic A."/>
            <person name="Larimer J."/>
            <person name="McCowan C."/>
            <person name="Murphy C."/>
            <person name="Neiman D."/>
            <person name="Pearson M."/>
            <person name="Priest M."/>
            <person name="Roberts A."/>
            <person name="Saif S."/>
            <person name="Shea T."/>
            <person name="Sisk P."/>
            <person name="Sykes S."/>
            <person name="Wortman J."/>
            <person name="Nusbaum C."/>
            <person name="Birren B."/>
        </authorList>
    </citation>
    <scope>NUCLEOTIDE SEQUENCE [LARGE SCALE GENOMIC DNA]</scope>
    <source>
        <strain evidence="1 2">CIP 107468</strain>
    </source>
</reference>
<sequence>MKTEKPKRLEPVKNTLRLLCAYSGNLCAFPGCNHLIFNADGDLIAELCHIEAALPEGERFNPDMTNEDRRDFNNLMFMCHEHHVTTDNVDKYPVRKLKEMKAEHEAIFSLERMSDRIAEKLYDYTSQLTVSTVLNLNNLYQVLGIKNRDKEEREMEVKDFNKQIKIFKNLSNEAKITLITSVQRLKNDFYERQKYVDMMEIGRVLNLYRNELFQYFDELESSGLMVVNEIEIRDNRYENRHQLKSKNRDVDNSFFEEIYEYCELLDIDFREFMLDLDFFSLDD</sequence>